<dbReference type="Pfam" id="PF20805">
    <property type="entry name" value="Integrin_A_Ig_2"/>
    <property type="match status" value="1"/>
</dbReference>
<dbReference type="PRINTS" id="PR01185">
    <property type="entry name" value="INTEGRINA"/>
</dbReference>
<dbReference type="Pfam" id="PF01839">
    <property type="entry name" value="FG-GAP"/>
    <property type="match status" value="2"/>
</dbReference>
<dbReference type="InterPro" id="IPR028994">
    <property type="entry name" value="Integrin_alpha_N"/>
</dbReference>
<evidence type="ECO:0000256" key="3">
    <source>
        <dbReference type="ARBA" id="ARBA00022692"/>
    </source>
</evidence>
<reference evidence="17" key="1">
    <citation type="submission" date="2024-04" db="EMBL/GenBank/DDBJ databases">
        <authorList>
            <consortium name="Molecular Ecology Group"/>
        </authorList>
    </citation>
    <scope>NUCLEOTIDE SEQUENCE</scope>
</reference>
<keyword evidence="3 13" id="KW-0812">Transmembrane</keyword>
<dbReference type="GO" id="GO:0007229">
    <property type="term" value="P:integrin-mediated signaling pathway"/>
    <property type="evidence" value="ECO:0007669"/>
    <property type="project" value="UniProtKB-KW"/>
</dbReference>
<dbReference type="Gene3D" id="2.130.10.130">
    <property type="entry name" value="Integrin alpha, N-terminal"/>
    <property type="match status" value="1"/>
</dbReference>
<gene>
    <name evidence="17" type="ORF">LPLAT_LOCUS13039</name>
</gene>
<dbReference type="GO" id="GO:0005178">
    <property type="term" value="F:integrin binding"/>
    <property type="evidence" value="ECO:0007669"/>
    <property type="project" value="TreeGrafter"/>
</dbReference>
<evidence type="ECO:0000256" key="1">
    <source>
        <dbReference type="ARBA" id="ARBA00004479"/>
    </source>
</evidence>
<protein>
    <recommendedName>
        <fullName evidence="19">Integrin alpha-9</fullName>
    </recommendedName>
</protein>
<accession>A0AAV2P4N2</accession>
<dbReference type="InterPro" id="IPR048286">
    <property type="entry name" value="Integrin_alpha_Ig-like_3"/>
</dbReference>
<evidence type="ECO:0000256" key="9">
    <source>
        <dbReference type="ARBA" id="ARBA00023136"/>
    </source>
</evidence>
<feature type="repeat" description="FG-GAP" evidence="12">
    <location>
        <begin position="423"/>
        <end position="485"/>
    </location>
</feature>
<dbReference type="Gene3D" id="2.60.40.1460">
    <property type="entry name" value="Integrin domains. Chain A, domain 2"/>
    <property type="match status" value="1"/>
</dbReference>
<organism evidence="17 18">
    <name type="scientific">Lasius platythorax</name>
    <dbReference type="NCBI Taxonomy" id="488582"/>
    <lineage>
        <taxon>Eukaryota</taxon>
        <taxon>Metazoa</taxon>
        <taxon>Ecdysozoa</taxon>
        <taxon>Arthropoda</taxon>
        <taxon>Hexapoda</taxon>
        <taxon>Insecta</taxon>
        <taxon>Pterygota</taxon>
        <taxon>Neoptera</taxon>
        <taxon>Endopterygota</taxon>
        <taxon>Hymenoptera</taxon>
        <taxon>Apocrita</taxon>
        <taxon>Aculeata</taxon>
        <taxon>Formicoidea</taxon>
        <taxon>Formicidae</taxon>
        <taxon>Formicinae</taxon>
        <taxon>Lasius</taxon>
        <taxon>Lasius</taxon>
    </lineage>
</organism>
<evidence type="ECO:0008006" key="19">
    <source>
        <dbReference type="Google" id="ProtNLM"/>
    </source>
</evidence>
<evidence type="ECO:0000256" key="2">
    <source>
        <dbReference type="ARBA" id="ARBA00008054"/>
    </source>
</evidence>
<keyword evidence="8 13" id="KW-0401">Integrin</keyword>
<sequence>MTRFILISNLLIVSAYNIDINHPILYPNSANNADEYLHTRFERSYFGYSVLLYHDSQKNSSWLFIGAPRGNYTRPSRDRMNLKLLNEPGVVYRCSLPGPCTEIEPAVIKDEEIYIRQLGLRAHIKKKHSWFGGAMSIERSGGFFTICAPRTIMNIILKSNKYVETMQGMCYSDRISSTKLDAEMSEIEHFDYSKDAWFDPIHGFSVTFASLMKGISRIVGRPNDEISGSINIARFRRRNFFETYTKTTDIPVNDNLSQLGYAVTSGYYFDRDRSLYACADPGWDYVGQVAIINPDNNSMIARLWGTDIGEFFGASLATGDLNKDGLHDLVIGAPYWGNDNGRVHVYLGSPKEEFEAAVILEGASEDALFGYAVASGDLDGDGFSDIIVGAPWEESGVIYIYNGDASLKDKVRPVVSQRIAMQSHGRNLPKGVDIRTFGFSISEPIDIDNNGYADVAIGAYKSGHVVVLRSKPVVRTNLTIYTVPSTLQRNISDFFIRVCVNYHGYDTANTRAYKISLIVDKRYKRTKDTLLELFSMEPPVHMCVNTSVTLSDNIQDFIEPIAIYATHDFTYNDSSAREFCKICPIESKSGKSKNAQTLLLPFDIGCGEDRVCNSNISARVKLLGVRENNSWVIGSNDITFEIHLENRAEPAYLTIIVFTFPEGIVLRSILPFCEEDTDGDNLIVICNVGNPLGMNEQKVVKLDLDMRHLTDSSLHGHILEFSTEIGTRSVNYGTHMIKSSLTLLSEASLLLNGKTIEESYYLLNLDKDQLNITFQHTYQILKFGATSIDEARLTVNVPVATEDTGSVVFLYKPRIYISGKYYNCLSNGIDLVDVQQNGFREETASDLYAYDSDNNNETLQNVAHDMFKRDVNDRTTIAARILQMLYNTRAVRSEVSNGNLTVRESDIVYLNCSTYGVNCTTVYCDLSALKTRQDIGKLTMRLILNATKLKDNFKLSDETKVVKFSTDAYVEIIRPANRIFSVDTRRNINLTTEFRNTAKTQKLQLWVVLVSVSLGLILLYIVIIILSMVGFFKRITKEELSALKTNEITEDVNKVEITNILE</sequence>
<dbReference type="Proteomes" id="UP001497644">
    <property type="component" value="Chromosome 8"/>
</dbReference>
<evidence type="ECO:0000256" key="10">
    <source>
        <dbReference type="ARBA" id="ARBA00023170"/>
    </source>
</evidence>
<dbReference type="InterPro" id="IPR048285">
    <property type="entry name" value="Integrin_alpha_Ig-like_2"/>
</dbReference>
<keyword evidence="18" id="KW-1185">Reference proteome</keyword>
<evidence type="ECO:0000256" key="12">
    <source>
        <dbReference type="PROSITE-ProRule" id="PRU00803"/>
    </source>
</evidence>
<dbReference type="InterPro" id="IPR013517">
    <property type="entry name" value="FG-GAP"/>
</dbReference>
<dbReference type="GO" id="GO:0007160">
    <property type="term" value="P:cell-matrix adhesion"/>
    <property type="evidence" value="ECO:0007669"/>
    <property type="project" value="TreeGrafter"/>
</dbReference>
<evidence type="ECO:0000256" key="13">
    <source>
        <dbReference type="RuleBase" id="RU003762"/>
    </source>
</evidence>
<evidence type="ECO:0000313" key="17">
    <source>
        <dbReference type="EMBL" id="CAL1687845.1"/>
    </source>
</evidence>
<dbReference type="Gene3D" id="1.20.5.930">
    <property type="entry name" value="Bicelle-embedded integrin alpha(iib) transmembrane segment"/>
    <property type="match status" value="1"/>
</dbReference>
<keyword evidence="10 13" id="KW-0675">Receptor</keyword>
<dbReference type="Pfam" id="PF20806">
    <property type="entry name" value="Integrin_A_Ig_3"/>
    <property type="match status" value="1"/>
</dbReference>
<keyword evidence="9 13" id="KW-0472">Membrane</keyword>
<comment type="subcellular location">
    <subcellularLocation>
        <location evidence="1 13">Membrane</location>
        <topology evidence="1 13">Single-pass type I membrane protein</topology>
    </subcellularLocation>
</comment>
<dbReference type="PROSITE" id="PS51470">
    <property type="entry name" value="FG_GAP"/>
    <property type="match status" value="3"/>
</dbReference>
<dbReference type="GO" id="GO:0007157">
    <property type="term" value="P:heterophilic cell-cell adhesion via plasma membrane cell adhesion molecules"/>
    <property type="evidence" value="ECO:0007669"/>
    <property type="project" value="UniProtKB-ARBA"/>
</dbReference>
<evidence type="ECO:0000256" key="6">
    <source>
        <dbReference type="ARBA" id="ARBA00022889"/>
    </source>
</evidence>
<keyword evidence="11" id="KW-0325">Glycoprotein</keyword>
<dbReference type="SUPFAM" id="SSF69318">
    <property type="entry name" value="Integrin alpha N-terminal domain"/>
    <property type="match status" value="1"/>
</dbReference>
<evidence type="ECO:0000313" key="18">
    <source>
        <dbReference type="Proteomes" id="UP001497644"/>
    </source>
</evidence>
<evidence type="ECO:0000256" key="5">
    <source>
        <dbReference type="ARBA" id="ARBA00022737"/>
    </source>
</evidence>
<evidence type="ECO:0000256" key="4">
    <source>
        <dbReference type="ARBA" id="ARBA00022729"/>
    </source>
</evidence>
<dbReference type="InterPro" id="IPR032695">
    <property type="entry name" value="Integrin_dom_sf"/>
</dbReference>
<evidence type="ECO:0000256" key="7">
    <source>
        <dbReference type="ARBA" id="ARBA00022989"/>
    </source>
</evidence>
<evidence type="ECO:0000256" key="11">
    <source>
        <dbReference type="ARBA" id="ARBA00023180"/>
    </source>
</evidence>
<dbReference type="InterPro" id="IPR013519">
    <property type="entry name" value="Int_alpha_beta-p"/>
</dbReference>
<dbReference type="GO" id="GO:0033627">
    <property type="term" value="P:cell adhesion mediated by integrin"/>
    <property type="evidence" value="ECO:0007669"/>
    <property type="project" value="TreeGrafter"/>
</dbReference>
<feature type="domain" description="Integrin alpha third immunoglobulin-like" evidence="16">
    <location>
        <begin position="768"/>
        <end position="953"/>
    </location>
</feature>
<feature type="repeat" description="FG-GAP" evidence="12">
    <location>
        <begin position="298"/>
        <end position="355"/>
    </location>
</feature>
<dbReference type="AlphaFoldDB" id="A0AAV2P4N2"/>
<dbReference type="InterPro" id="IPR000413">
    <property type="entry name" value="Integrin_alpha"/>
</dbReference>
<keyword evidence="6 13" id="KW-0130">Cell adhesion</keyword>
<dbReference type="Gene3D" id="2.60.40.1510">
    <property type="entry name" value="ntegrin, alpha v. Chain A, domain 3"/>
    <property type="match status" value="1"/>
</dbReference>
<evidence type="ECO:0000259" key="16">
    <source>
        <dbReference type="Pfam" id="PF20806"/>
    </source>
</evidence>
<keyword evidence="7 13" id="KW-1133">Transmembrane helix</keyword>
<feature type="repeat" description="FG-GAP" evidence="12">
    <location>
        <begin position="356"/>
        <end position="410"/>
    </location>
</feature>
<comment type="similarity">
    <text evidence="2 13">Belongs to the integrin alpha chain family.</text>
</comment>
<keyword evidence="4 14" id="KW-0732">Signal</keyword>
<dbReference type="EMBL" id="OZ034831">
    <property type="protein sequence ID" value="CAL1687845.1"/>
    <property type="molecule type" value="Genomic_DNA"/>
</dbReference>
<evidence type="ECO:0000259" key="15">
    <source>
        <dbReference type="Pfam" id="PF20805"/>
    </source>
</evidence>
<evidence type="ECO:0000256" key="8">
    <source>
        <dbReference type="ARBA" id="ARBA00023037"/>
    </source>
</evidence>
<dbReference type="PANTHER" id="PTHR23220:SF83">
    <property type="entry name" value="INTEGRIN ALPHA-PS3-RELATED"/>
    <property type="match status" value="1"/>
</dbReference>
<feature type="transmembrane region" description="Helical" evidence="13">
    <location>
        <begin position="1005"/>
        <end position="1032"/>
    </location>
</feature>
<feature type="domain" description="Integrin alpha second immunoglobulin-like" evidence="15">
    <location>
        <begin position="606"/>
        <end position="731"/>
    </location>
</feature>
<dbReference type="SMART" id="SM00191">
    <property type="entry name" value="Int_alpha"/>
    <property type="match status" value="4"/>
</dbReference>
<proteinExistence type="inferred from homology"/>
<keyword evidence="5" id="KW-0677">Repeat</keyword>
<feature type="chain" id="PRO_5043685331" description="Integrin alpha-9" evidence="14">
    <location>
        <begin position="16"/>
        <end position="1062"/>
    </location>
</feature>
<dbReference type="GO" id="GO:0008305">
    <property type="term" value="C:integrin complex"/>
    <property type="evidence" value="ECO:0007669"/>
    <property type="project" value="InterPro"/>
</dbReference>
<feature type="signal peptide" evidence="14">
    <location>
        <begin position="1"/>
        <end position="15"/>
    </location>
</feature>
<dbReference type="PANTHER" id="PTHR23220">
    <property type="entry name" value="INTEGRIN ALPHA"/>
    <property type="match status" value="1"/>
</dbReference>
<evidence type="ECO:0000256" key="14">
    <source>
        <dbReference type="SAM" id="SignalP"/>
    </source>
</evidence>
<dbReference type="SUPFAM" id="SSF69179">
    <property type="entry name" value="Integrin domains"/>
    <property type="match status" value="2"/>
</dbReference>
<name>A0AAV2P4N2_9HYME</name>
<dbReference type="GO" id="GO:0009897">
    <property type="term" value="C:external side of plasma membrane"/>
    <property type="evidence" value="ECO:0007669"/>
    <property type="project" value="TreeGrafter"/>
</dbReference>
<dbReference type="Gene3D" id="2.60.40.1530">
    <property type="entry name" value="ntegrin, alpha v. Chain A, domain 4"/>
    <property type="match status" value="1"/>
</dbReference>